<keyword evidence="3" id="KW-1185">Reference proteome</keyword>
<feature type="compositionally biased region" description="Low complexity" evidence="1">
    <location>
        <begin position="200"/>
        <end position="210"/>
    </location>
</feature>
<evidence type="ECO:0000313" key="2">
    <source>
        <dbReference type="EMBL" id="ORC84420.1"/>
    </source>
</evidence>
<sequence length="408" mass="41501">VDNDSPSGRGVSRGAVEVSCGAGGALRVRPAAESEWLTCGAGSRVSACGKYADLCRQRTASVNDYTATTTRRRRTTTTTTTTANGQPKAVMAILNPIIGINDGDTTGLFEEVGMFSSAGSGTVQRRSDETGNEQLNSNVIPQTDNSLRPVGSSSGAEGLLSGNTGANGSSVGDVRAPELASKVAGAGTPNSVETHPESHSVVTSTLTTSSPGDLGPKPSKPQDVSPTPPASSNVNDDATSQQRSLPTASTVPSDGNSGNHSTAEASATTTNSNTTQVPTVTRTQIHNAGSNAPTEDNQGAAINATDNSTPAHSNATQHSPSPVDVTAVPESQETNTTTLPSTDNTTTTTTTEAPTTTLSPVPVTDSQISSVASNMQKKANADSSVSSVWMRTAAPLLIVAVLFSVTVY</sequence>
<feature type="non-terminal residue" evidence="2">
    <location>
        <position position="1"/>
    </location>
</feature>
<evidence type="ECO:0000313" key="3">
    <source>
        <dbReference type="Proteomes" id="UP000192257"/>
    </source>
</evidence>
<accession>A0A1X0NJY7</accession>
<feature type="compositionally biased region" description="Low complexity" evidence="1">
    <location>
        <begin position="259"/>
        <end position="275"/>
    </location>
</feature>
<protein>
    <submittedName>
        <fullName evidence="2">Uncharacterized protein</fullName>
    </submittedName>
</protein>
<gene>
    <name evidence="2" type="ORF">TM35_000451580</name>
</gene>
<dbReference type="VEuPathDB" id="TriTrypDB:TM35_000451580"/>
<proteinExistence type="predicted"/>
<feature type="compositionally biased region" description="Polar residues" evidence="1">
    <location>
        <begin position="304"/>
        <end position="320"/>
    </location>
</feature>
<feature type="compositionally biased region" description="Low complexity" evidence="1">
    <location>
        <begin position="151"/>
        <end position="162"/>
    </location>
</feature>
<organism evidence="2 3">
    <name type="scientific">Trypanosoma theileri</name>
    <dbReference type="NCBI Taxonomy" id="67003"/>
    <lineage>
        <taxon>Eukaryota</taxon>
        <taxon>Discoba</taxon>
        <taxon>Euglenozoa</taxon>
        <taxon>Kinetoplastea</taxon>
        <taxon>Metakinetoplastina</taxon>
        <taxon>Trypanosomatida</taxon>
        <taxon>Trypanosomatidae</taxon>
        <taxon>Trypanosoma</taxon>
    </lineage>
</organism>
<feature type="compositionally biased region" description="Low complexity" evidence="1">
    <location>
        <begin position="333"/>
        <end position="359"/>
    </location>
</feature>
<dbReference type="GeneID" id="39990035"/>
<dbReference type="EMBL" id="NBCO01000045">
    <property type="protein sequence ID" value="ORC84420.1"/>
    <property type="molecule type" value="Genomic_DNA"/>
</dbReference>
<feature type="compositionally biased region" description="Polar residues" evidence="1">
    <location>
        <begin position="276"/>
        <end position="297"/>
    </location>
</feature>
<feature type="compositionally biased region" description="Polar residues" evidence="1">
    <location>
        <begin position="132"/>
        <end position="146"/>
    </location>
</feature>
<feature type="compositionally biased region" description="Polar residues" evidence="1">
    <location>
        <begin position="222"/>
        <end position="258"/>
    </location>
</feature>
<dbReference type="Proteomes" id="UP000192257">
    <property type="component" value="Unassembled WGS sequence"/>
</dbReference>
<feature type="region of interest" description="Disordered" evidence="1">
    <location>
        <begin position="118"/>
        <end position="363"/>
    </location>
</feature>
<dbReference type="RefSeq" id="XP_028878486.1">
    <property type="nucleotide sequence ID" value="XM_029030255.1"/>
</dbReference>
<dbReference type="AlphaFoldDB" id="A0A1X0NJY7"/>
<name>A0A1X0NJY7_9TRYP</name>
<reference evidence="2 3" key="1">
    <citation type="submission" date="2017-03" db="EMBL/GenBank/DDBJ databases">
        <title>An alternative strategy for trypanosome survival in the mammalian bloodstream revealed through genome and transcriptome analysis of the ubiquitous bovine parasite Trypanosoma (Megatrypanum) theileri.</title>
        <authorList>
            <person name="Kelly S."/>
            <person name="Ivens A."/>
            <person name="Mott A."/>
            <person name="O'Neill E."/>
            <person name="Emms D."/>
            <person name="Macleod O."/>
            <person name="Voorheis P."/>
            <person name="Matthews J."/>
            <person name="Matthews K."/>
            <person name="Carrington M."/>
        </authorList>
    </citation>
    <scope>NUCLEOTIDE SEQUENCE [LARGE SCALE GENOMIC DNA]</scope>
    <source>
        <strain evidence="2">Edinburgh</strain>
    </source>
</reference>
<comment type="caution">
    <text evidence="2">The sequence shown here is derived from an EMBL/GenBank/DDBJ whole genome shotgun (WGS) entry which is preliminary data.</text>
</comment>
<evidence type="ECO:0000256" key="1">
    <source>
        <dbReference type="SAM" id="MobiDB-lite"/>
    </source>
</evidence>